<dbReference type="RefSeq" id="XP_004367867.1">
    <property type="nucleotide sequence ID" value="XM_004367810.1"/>
</dbReference>
<keyword evidence="1" id="KW-0732">Signal</keyword>
<evidence type="ECO:0000256" key="1">
    <source>
        <dbReference type="SAM" id="SignalP"/>
    </source>
</evidence>
<accession>L8HIT3</accession>
<dbReference type="AlphaFoldDB" id="L8HIT3"/>
<gene>
    <name evidence="2" type="ORF">ACA1_288330</name>
</gene>
<evidence type="ECO:0000313" key="2">
    <source>
        <dbReference type="EMBL" id="ELR25112.1"/>
    </source>
</evidence>
<keyword evidence="3" id="KW-1185">Reference proteome</keyword>
<dbReference type="EMBL" id="KB007805">
    <property type="protein sequence ID" value="ELR25112.1"/>
    <property type="molecule type" value="Genomic_DNA"/>
</dbReference>
<proteinExistence type="predicted"/>
<dbReference type="Proteomes" id="UP000011083">
    <property type="component" value="Unassembled WGS sequence"/>
</dbReference>
<evidence type="ECO:0000313" key="3">
    <source>
        <dbReference type="Proteomes" id="UP000011083"/>
    </source>
</evidence>
<feature type="signal peptide" evidence="1">
    <location>
        <begin position="1"/>
        <end position="28"/>
    </location>
</feature>
<reference evidence="2 3" key="1">
    <citation type="journal article" date="2013" name="Genome Biol.">
        <title>Genome of Acanthamoeba castellanii highlights extensive lateral gene transfer and early evolution of tyrosine kinase signaling.</title>
        <authorList>
            <person name="Clarke M."/>
            <person name="Lohan A.J."/>
            <person name="Liu B."/>
            <person name="Lagkouvardos I."/>
            <person name="Roy S."/>
            <person name="Zafar N."/>
            <person name="Bertelli C."/>
            <person name="Schilde C."/>
            <person name="Kianianmomeni A."/>
            <person name="Burglin T.R."/>
            <person name="Frech C."/>
            <person name="Turcotte B."/>
            <person name="Kopec K.O."/>
            <person name="Synnott J.M."/>
            <person name="Choo C."/>
            <person name="Paponov I."/>
            <person name="Finkler A."/>
            <person name="Soon Heng Tan C."/>
            <person name="Hutchins A.P."/>
            <person name="Weinmeier T."/>
            <person name="Rattei T."/>
            <person name="Chu J.S."/>
            <person name="Gimenez G."/>
            <person name="Irimia M."/>
            <person name="Rigden D.J."/>
            <person name="Fitzpatrick D.A."/>
            <person name="Lorenzo-Morales J."/>
            <person name="Bateman A."/>
            <person name="Chiu C.H."/>
            <person name="Tang P."/>
            <person name="Hegemann P."/>
            <person name="Fromm H."/>
            <person name="Raoult D."/>
            <person name="Greub G."/>
            <person name="Miranda-Saavedra D."/>
            <person name="Chen N."/>
            <person name="Nash P."/>
            <person name="Ginger M.L."/>
            <person name="Horn M."/>
            <person name="Schaap P."/>
            <person name="Caler L."/>
            <person name="Loftus B."/>
        </authorList>
    </citation>
    <scope>NUCLEOTIDE SEQUENCE [LARGE SCALE GENOMIC DNA]</scope>
    <source>
        <strain evidence="2 3">Neff</strain>
    </source>
</reference>
<dbReference type="GeneID" id="14926155"/>
<organism evidence="2 3">
    <name type="scientific">Acanthamoeba castellanii (strain ATCC 30010 / Neff)</name>
    <dbReference type="NCBI Taxonomy" id="1257118"/>
    <lineage>
        <taxon>Eukaryota</taxon>
        <taxon>Amoebozoa</taxon>
        <taxon>Discosea</taxon>
        <taxon>Longamoebia</taxon>
        <taxon>Centramoebida</taxon>
        <taxon>Acanthamoebidae</taxon>
        <taxon>Acanthamoeba</taxon>
    </lineage>
</organism>
<name>L8HIT3_ACACF</name>
<dbReference type="KEGG" id="acan:ACA1_288330"/>
<dbReference type="VEuPathDB" id="AmoebaDB:ACA1_288330"/>
<sequence length="190" mass="21388">MKMTKMPVVVVAVCFLALFSGALRGADASFAPDVVSADGALPNTCDRVPGGYTNKNCTWYETNKWWLPSVYEQNAMCVCSQTTSYNNNTLECVRRFVQVYTDQYFPAEMRQVMADKKAKDNAIQYQYFLQKYFTPLIYKVHVDAYNTCCCPHGPAPYFDWIGVVLAPLPCPFVWEGVLLAGSCHGTPGRW</sequence>
<feature type="chain" id="PRO_5003991130" evidence="1">
    <location>
        <begin position="29"/>
        <end position="190"/>
    </location>
</feature>
<protein>
    <submittedName>
        <fullName evidence="2">Uncharacterized protein</fullName>
    </submittedName>
</protein>